<evidence type="ECO:0000256" key="5">
    <source>
        <dbReference type="ARBA" id="ARBA00022438"/>
    </source>
</evidence>
<evidence type="ECO:0000256" key="2">
    <source>
        <dbReference type="ARBA" id="ARBA00001946"/>
    </source>
</evidence>
<accession>A0A0V8GD64</accession>
<dbReference type="PANTHER" id="PTHR34448:SF3">
    <property type="entry name" value="AMINOPEPTIDASE AMPS"/>
    <property type="match status" value="1"/>
</dbReference>
<organism evidence="10 11">
    <name type="scientific">Exiguobacterium indicum</name>
    <dbReference type="NCBI Taxonomy" id="296995"/>
    <lineage>
        <taxon>Bacteria</taxon>
        <taxon>Bacillati</taxon>
        <taxon>Bacillota</taxon>
        <taxon>Bacilli</taxon>
        <taxon>Bacillales</taxon>
        <taxon>Bacillales Family XII. Incertae Sedis</taxon>
        <taxon>Exiguobacterium</taxon>
    </lineage>
</organism>
<dbReference type="OrthoDB" id="9803993at2"/>
<evidence type="ECO:0000256" key="9">
    <source>
        <dbReference type="ARBA" id="ARBA00023049"/>
    </source>
</evidence>
<dbReference type="Gene3D" id="3.40.1830.10">
    <property type="entry name" value="Thermophilic metalloprotease (M29)"/>
    <property type="match status" value="1"/>
</dbReference>
<dbReference type="EMBL" id="LNQL01000005">
    <property type="protein sequence ID" value="KSU48130.1"/>
    <property type="molecule type" value="Genomic_DNA"/>
</dbReference>
<dbReference type="GO" id="GO:0008237">
    <property type="term" value="F:metallopeptidase activity"/>
    <property type="evidence" value="ECO:0007669"/>
    <property type="project" value="UniProtKB-KW"/>
</dbReference>
<sequence length="407" mass="44806">MPTQAELQQYASLAVRTGINLQPGQQLEVRAGIENLPLVREITRVAYEVGATQVYVQWSDDEMTKIRYFDAPEESFDTFPDWLKARYDQLAEEKTAFLSVVSEDPDLLNGVDSSRIARANKAAGVALANWRKFVMSDNVSWCVVAAPSESWAKKVFPDSENAVEELWSAILKATRADQADPVAAWADHDHNLRSKAKFLTEKKYKTLHYTAPGTELSIELPERHVWLGGGGPNADGVDFIANLPTEEVFTLPKKTGVNGHVSSTKPLSYSGNLIDEFTLWFENGKIVKAEAKQGQEALDDLISLDEGARYLGEVALVPHRSPISDSGILFYNTLFDENASCHLAIGRAYSTCLENGPSLSAEELEAQGANDSMTHVDFMIGSADLSIEGELADGTRESVMRDGNWSI</sequence>
<dbReference type="PANTHER" id="PTHR34448">
    <property type="entry name" value="AMINOPEPTIDASE"/>
    <property type="match status" value="1"/>
</dbReference>
<keyword evidence="6" id="KW-0645">Protease</keyword>
<dbReference type="InterPro" id="IPR052170">
    <property type="entry name" value="M29_Exopeptidase"/>
</dbReference>
<comment type="cofactor">
    <cofactor evidence="2">
        <name>Mg(2+)</name>
        <dbReference type="ChEBI" id="CHEBI:18420"/>
    </cofactor>
</comment>
<protein>
    <submittedName>
        <fullName evidence="10">Peptidase M29</fullName>
    </submittedName>
</protein>
<dbReference type="AlphaFoldDB" id="A0A0V8GD64"/>
<comment type="cofactor">
    <cofactor evidence="3">
        <name>Zn(2+)</name>
        <dbReference type="ChEBI" id="CHEBI:29105"/>
    </cofactor>
</comment>
<keyword evidence="5" id="KW-0031">Aminopeptidase</keyword>
<evidence type="ECO:0000256" key="1">
    <source>
        <dbReference type="ARBA" id="ARBA00001941"/>
    </source>
</evidence>
<dbReference type="InterPro" id="IPR035097">
    <property type="entry name" value="M29_N-terminal"/>
</dbReference>
<evidence type="ECO:0000256" key="3">
    <source>
        <dbReference type="ARBA" id="ARBA00001947"/>
    </source>
</evidence>
<comment type="cofactor">
    <cofactor evidence="1">
        <name>Co(2+)</name>
        <dbReference type="ChEBI" id="CHEBI:48828"/>
    </cofactor>
</comment>
<keyword evidence="9" id="KW-0482">Metalloprotease</keyword>
<comment type="similarity">
    <text evidence="4">Belongs to the peptidase M29 family.</text>
</comment>
<evidence type="ECO:0000256" key="4">
    <source>
        <dbReference type="ARBA" id="ARBA00008236"/>
    </source>
</evidence>
<dbReference type="RefSeq" id="WP_035398837.1">
    <property type="nucleotide sequence ID" value="NZ_FMYN01000005.1"/>
</dbReference>
<dbReference type="GO" id="GO:0004177">
    <property type="term" value="F:aminopeptidase activity"/>
    <property type="evidence" value="ECO:0007669"/>
    <property type="project" value="UniProtKB-KW"/>
</dbReference>
<name>A0A0V8GD64_9BACL</name>
<keyword evidence="7" id="KW-0479">Metal-binding</keyword>
<evidence type="ECO:0000256" key="8">
    <source>
        <dbReference type="ARBA" id="ARBA00022801"/>
    </source>
</evidence>
<proteinExistence type="inferred from homology"/>
<dbReference type="InterPro" id="IPR000787">
    <property type="entry name" value="Peptidase_M29"/>
</dbReference>
<dbReference type="Pfam" id="PF02073">
    <property type="entry name" value="Peptidase_M29"/>
    <property type="match status" value="1"/>
</dbReference>
<dbReference type="SUPFAM" id="SSF144052">
    <property type="entry name" value="Thermophilic metalloprotease-like"/>
    <property type="match status" value="1"/>
</dbReference>
<reference evidence="10 11" key="1">
    <citation type="journal article" date="2015" name="Int. J. Syst. Evol. Microbiol.">
        <title>Exiguobacterium enclense sp. nov., isolated from sediment.</title>
        <authorList>
            <person name="Dastager S.G."/>
            <person name="Mawlankar R."/>
            <person name="Sonalkar V.V."/>
            <person name="Thorat M.N."/>
            <person name="Mual P."/>
            <person name="Verma A."/>
            <person name="Krishnamurthi S."/>
            <person name="Tang S.K."/>
            <person name="Li W.J."/>
        </authorList>
    </citation>
    <scope>NUCLEOTIDE SEQUENCE [LARGE SCALE GENOMIC DNA]</scope>
    <source>
        <strain evidence="10 11">NIO-1109</strain>
    </source>
</reference>
<evidence type="ECO:0000256" key="6">
    <source>
        <dbReference type="ARBA" id="ARBA00022670"/>
    </source>
</evidence>
<evidence type="ECO:0000256" key="7">
    <source>
        <dbReference type="ARBA" id="ARBA00022723"/>
    </source>
</evidence>
<dbReference type="PRINTS" id="PR00919">
    <property type="entry name" value="THERMOPTASE"/>
</dbReference>
<dbReference type="GO" id="GO:0046872">
    <property type="term" value="F:metal ion binding"/>
    <property type="evidence" value="ECO:0007669"/>
    <property type="project" value="UniProtKB-KW"/>
</dbReference>
<gene>
    <name evidence="10" type="ORF">AS033_13410</name>
</gene>
<dbReference type="GO" id="GO:0006508">
    <property type="term" value="P:proteolysis"/>
    <property type="evidence" value="ECO:0007669"/>
    <property type="project" value="UniProtKB-KW"/>
</dbReference>
<keyword evidence="8" id="KW-0378">Hydrolase</keyword>
<dbReference type="Proteomes" id="UP000053797">
    <property type="component" value="Unassembled WGS sequence"/>
</dbReference>
<comment type="caution">
    <text evidence="10">The sequence shown here is derived from an EMBL/GenBank/DDBJ whole genome shotgun (WGS) entry which is preliminary data.</text>
</comment>
<evidence type="ECO:0000313" key="11">
    <source>
        <dbReference type="Proteomes" id="UP000053797"/>
    </source>
</evidence>
<evidence type="ECO:0000313" key="10">
    <source>
        <dbReference type="EMBL" id="KSU48130.1"/>
    </source>
</evidence>